<name>A0ACC3CJ30_PYRYE</name>
<proteinExistence type="predicted"/>
<keyword evidence="2" id="KW-1185">Reference proteome</keyword>
<evidence type="ECO:0000313" key="1">
    <source>
        <dbReference type="EMBL" id="KAK1870115.1"/>
    </source>
</evidence>
<protein>
    <submittedName>
        <fullName evidence="1">Uncharacterized protein</fullName>
    </submittedName>
</protein>
<accession>A0ACC3CJ30</accession>
<gene>
    <name evidence="1" type="ORF">I4F81_012577</name>
</gene>
<evidence type="ECO:0000313" key="2">
    <source>
        <dbReference type="Proteomes" id="UP000798662"/>
    </source>
</evidence>
<reference evidence="1" key="1">
    <citation type="submission" date="2019-11" db="EMBL/GenBank/DDBJ databases">
        <title>Nori genome reveals adaptations in red seaweeds to the harsh intertidal environment.</title>
        <authorList>
            <person name="Wang D."/>
            <person name="Mao Y."/>
        </authorList>
    </citation>
    <scope>NUCLEOTIDE SEQUENCE</scope>
    <source>
        <tissue evidence="1">Gametophyte</tissue>
    </source>
</reference>
<organism evidence="1 2">
    <name type="scientific">Pyropia yezoensis</name>
    <name type="common">Susabi-nori</name>
    <name type="synonym">Porphyra yezoensis</name>
    <dbReference type="NCBI Taxonomy" id="2788"/>
    <lineage>
        <taxon>Eukaryota</taxon>
        <taxon>Rhodophyta</taxon>
        <taxon>Bangiophyceae</taxon>
        <taxon>Bangiales</taxon>
        <taxon>Bangiaceae</taxon>
        <taxon>Pyropia</taxon>
    </lineage>
</organism>
<sequence>MSRVGNARRGWAAAVGAAPSPMRAARRAKTRPDGPAPLFCATSPLLPCSARLLRLITPGPSRHDSRPGSSPTHWLWQPPCRTKATSVVRAAFAALVPVRRLWNSPTLFAGFMAPSSSPFGTTMSLSSSQLSGMGGLPGGPLGGPPRAPPEAASAASPLYFSMTLSTFQLFTQVSALSLWCRPSTCSRCPCIAW</sequence>
<dbReference type="EMBL" id="CM020620">
    <property type="protein sequence ID" value="KAK1870115.1"/>
    <property type="molecule type" value="Genomic_DNA"/>
</dbReference>
<dbReference type="Proteomes" id="UP000798662">
    <property type="component" value="Chromosome 3"/>
</dbReference>
<comment type="caution">
    <text evidence="1">The sequence shown here is derived from an EMBL/GenBank/DDBJ whole genome shotgun (WGS) entry which is preliminary data.</text>
</comment>